<comment type="subcellular location">
    <subcellularLocation>
        <location evidence="1">Mitochondrion membrane</location>
        <topology evidence="1">Multi-pass membrane protein</topology>
    </subcellularLocation>
</comment>
<keyword evidence="4 9" id="KW-0812">Transmembrane</keyword>
<organism evidence="12 13">
    <name type="scientific">Brachionus plicatilis</name>
    <name type="common">Marine rotifer</name>
    <name type="synonym">Brachionus muelleri</name>
    <dbReference type="NCBI Taxonomy" id="10195"/>
    <lineage>
        <taxon>Eukaryota</taxon>
        <taxon>Metazoa</taxon>
        <taxon>Spiralia</taxon>
        <taxon>Gnathifera</taxon>
        <taxon>Rotifera</taxon>
        <taxon>Eurotatoria</taxon>
        <taxon>Monogononta</taxon>
        <taxon>Pseudotrocha</taxon>
        <taxon>Ploima</taxon>
        <taxon>Brachionidae</taxon>
        <taxon>Brachionus</taxon>
    </lineage>
</organism>
<sequence>MDDFIAGLVAGNVALIVGHPMDTIKSLMQTRGHRSITKTIQFLIAEKKFSKNSVGFYRGLSLPLLSYGPINSALFGIYGTALKYLENGEKKEPSLDKIFIAGSIAGAVLTIPTNPFELVKIQLQTHKRSEQSGVYQCLKQIYRNEGARGFLRGCYALTLRDSFSYGNYFFMFEYFRRKGKQYGMTSPIFIDLVCGGLAGALSWLSIMPFDVLKSKIQADIEKKSSMKQTIVRIWQTEGLGGFYRGSLPTFIRGFIVNASINGMSLFSSPTPKYENPKDDVSGTWKNEAPGHLRLLSKAKADPRSNCKLQHPSG</sequence>
<dbReference type="OrthoDB" id="193856at2759"/>
<evidence type="ECO:0000313" key="12">
    <source>
        <dbReference type="EMBL" id="RNA34906.1"/>
    </source>
</evidence>
<dbReference type="PROSITE" id="PS50920">
    <property type="entry name" value="SOLCAR"/>
    <property type="match status" value="3"/>
</dbReference>
<feature type="transmembrane region" description="Helical" evidence="11">
    <location>
        <begin position="56"/>
        <end position="78"/>
    </location>
</feature>
<feature type="repeat" description="Solcar" evidence="9">
    <location>
        <begin position="1"/>
        <end position="84"/>
    </location>
</feature>
<proteinExistence type="inferred from homology"/>
<evidence type="ECO:0000256" key="11">
    <source>
        <dbReference type="SAM" id="Phobius"/>
    </source>
</evidence>
<dbReference type="PANTHER" id="PTHR45624">
    <property type="entry name" value="MITOCHONDRIAL BASIC AMINO ACIDS TRANSPORTER-RELATED"/>
    <property type="match status" value="1"/>
</dbReference>
<dbReference type="EMBL" id="REGN01001400">
    <property type="protein sequence ID" value="RNA34906.1"/>
    <property type="molecule type" value="Genomic_DNA"/>
</dbReference>
<reference evidence="12 13" key="1">
    <citation type="journal article" date="2018" name="Sci. Rep.">
        <title>Genomic signatures of local adaptation to the degree of environmental predictability in rotifers.</title>
        <authorList>
            <person name="Franch-Gras L."/>
            <person name="Hahn C."/>
            <person name="Garcia-Roger E.M."/>
            <person name="Carmona M.J."/>
            <person name="Serra M."/>
            <person name="Gomez A."/>
        </authorList>
    </citation>
    <scope>NUCLEOTIDE SEQUENCE [LARGE SCALE GENOMIC DNA]</scope>
    <source>
        <strain evidence="12">HYR1</strain>
    </source>
</reference>
<keyword evidence="8 9" id="KW-0472">Membrane</keyword>
<dbReference type="AlphaFoldDB" id="A0A3M7SGN7"/>
<evidence type="ECO:0000256" key="8">
    <source>
        <dbReference type="ARBA" id="ARBA00023136"/>
    </source>
</evidence>
<evidence type="ECO:0000256" key="7">
    <source>
        <dbReference type="ARBA" id="ARBA00023128"/>
    </source>
</evidence>
<gene>
    <name evidence="12" type="ORF">BpHYR1_042199</name>
</gene>
<dbReference type="GO" id="GO:0022857">
    <property type="term" value="F:transmembrane transporter activity"/>
    <property type="evidence" value="ECO:0007669"/>
    <property type="project" value="TreeGrafter"/>
</dbReference>
<comment type="similarity">
    <text evidence="2 10">Belongs to the mitochondrial carrier (TC 2.A.29) family.</text>
</comment>
<keyword evidence="3 10" id="KW-0813">Transport</keyword>
<keyword evidence="13" id="KW-1185">Reference proteome</keyword>
<evidence type="ECO:0000256" key="4">
    <source>
        <dbReference type="ARBA" id="ARBA00022692"/>
    </source>
</evidence>
<evidence type="ECO:0000256" key="10">
    <source>
        <dbReference type="RuleBase" id="RU000488"/>
    </source>
</evidence>
<feature type="transmembrane region" description="Helical" evidence="11">
    <location>
        <begin position="98"/>
        <end position="119"/>
    </location>
</feature>
<evidence type="ECO:0000256" key="1">
    <source>
        <dbReference type="ARBA" id="ARBA00004225"/>
    </source>
</evidence>
<evidence type="ECO:0000256" key="3">
    <source>
        <dbReference type="ARBA" id="ARBA00022448"/>
    </source>
</evidence>
<dbReference type="InterPro" id="IPR018108">
    <property type="entry name" value="MCP_transmembrane"/>
</dbReference>
<feature type="repeat" description="Solcar" evidence="9">
    <location>
        <begin position="186"/>
        <end position="270"/>
    </location>
</feature>
<dbReference type="SUPFAM" id="SSF103506">
    <property type="entry name" value="Mitochondrial carrier"/>
    <property type="match status" value="1"/>
</dbReference>
<dbReference type="PANTHER" id="PTHR45624:SF10">
    <property type="entry name" value="SLC (SOLUTE CARRIER) HOMOLOG"/>
    <property type="match status" value="1"/>
</dbReference>
<evidence type="ECO:0000256" key="9">
    <source>
        <dbReference type="PROSITE-ProRule" id="PRU00282"/>
    </source>
</evidence>
<keyword evidence="5" id="KW-0677">Repeat</keyword>
<evidence type="ECO:0000256" key="5">
    <source>
        <dbReference type="ARBA" id="ARBA00022737"/>
    </source>
</evidence>
<comment type="caution">
    <text evidence="12">The sequence shown here is derived from an EMBL/GenBank/DDBJ whole genome shotgun (WGS) entry which is preliminary data.</text>
</comment>
<keyword evidence="6 11" id="KW-1133">Transmembrane helix</keyword>
<dbReference type="STRING" id="10195.A0A3M7SGN7"/>
<protein>
    <submittedName>
        <fullName evidence="12">Solute carrier family 25 member 45-like</fullName>
    </submittedName>
</protein>
<dbReference type="Proteomes" id="UP000276133">
    <property type="component" value="Unassembled WGS sequence"/>
</dbReference>
<accession>A0A3M7SGN7</accession>
<dbReference type="InterPro" id="IPR023395">
    <property type="entry name" value="MCP_dom_sf"/>
</dbReference>
<evidence type="ECO:0000256" key="2">
    <source>
        <dbReference type="ARBA" id="ARBA00006375"/>
    </source>
</evidence>
<dbReference type="Pfam" id="PF00153">
    <property type="entry name" value="Mito_carr"/>
    <property type="match status" value="3"/>
</dbReference>
<dbReference type="Gene3D" id="1.50.40.10">
    <property type="entry name" value="Mitochondrial carrier domain"/>
    <property type="match status" value="1"/>
</dbReference>
<dbReference type="InterPro" id="IPR050567">
    <property type="entry name" value="Mitochondrial_Carrier"/>
</dbReference>
<feature type="repeat" description="Solcar" evidence="9">
    <location>
        <begin position="93"/>
        <end position="178"/>
    </location>
</feature>
<dbReference type="GO" id="GO:0031966">
    <property type="term" value="C:mitochondrial membrane"/>
    <property type="evidence" value="ECO:0007669"/>
    <property type="project" value="UniProtKB-SubCell"/>
</dbReference>
<keyword evidence="7" id="KW-0496">Mitochondrion</keyword>
<evidence type="ECO:0000256" key="6">
    <source>
        <dbReference type="ARBA" id="ARBA00022989"/>
    </source>
</evidence>
<name>A0A3M7SGN7_BRAPC</name>
<evidence type="ECO:0000313" key="13">
    <source>
        <dbReference type="Proteomes" id="UP000276133"/>
    </source>
</evidence>
<feature type="transmembrane region" description="Helical" evidence="11">
    <location>
        <begin position="186"/>
        <end position="206"/>
    </location>
</feature>